<evidence type="ECO:0000256" key="1">
    <source>
        <dbReference type="SAM" id="MobiDB-lite"/>
    </source>
</evidence>
<proteinExistence type="predicted"/>
<feature type="region of interest" description="Disordered" evidence="1">
    <location>
        <begin position="132"/>
        <end position="155"/>
    </location>
</feature>
<accession>A0A0D3JI10</accession>
<protein>
    <submittedName>
        <fullName evidence="2">Uncharacterized protein</fullName>
    </submittedName>
</protein>
<dbReference type="PaxDb" id="2903-EOD23145"/>
<evidence type="ECO:0000313" key="3">
    <source>
        <dbReference type="Proteomes" id="UP000013827"/>
    </source>
</evidence>
<feature type="compositionally biased region" description="Low complexity" evidence="1">
    <location>
        <begin position="145"/>
        <end position="155"/>
    </location>
</feature>
<dbReference type="EnsemblProtists" id="EOD23145">
    <property type="protein sequence ID" value="EOD23145"/>
    <property type="gene ID" value="EMIHUDRAFT_95717"/>
</dbReference>
<name>A0A0D3JI10_EMIH1</name>
<reference evidence="2" key="2">
    <citation type="submission" date="2024-10" db="UniProtKB">
        <authorList>
            <consortium name="EnsemblProtists"/>
        </authorList>
    </citation>
    <scope>IDENTIFICATION</scope>
</reference>
<reference evidence="3" key="1">
    <citation type="journal article" date="2013" name="Nature">
        <title>Pan genome of the phytoplankton Emiliania underpins its global distribution.</title>
        <authorList>
            <person name="Read B.A."/>
            <person name="Kegel J."/>
            <person name="Klute M.J."/>
            <person name="Kuo A."/>
            <person name="Lefebvre S.C."/>
            <person name="Maumus F."/>
            <person name="Mayer C."/>
            <person name="Miller J."/>
            <person name="Monier A."/>
            <person name="Salamov A."/>
            <person name="Young J."/>
            <person name="Aguilar M."/>
            <person name="Claverie J.M."/>
            <person name="Frickenhaus S."/>
            <person name="Gonzalez K."/>
            <person name="Herman E.K."/>
            <person name="Lin Y.C."/>
            <person name="Napier J."/>
            <person name="Ogata H."/>
            <person name="Sarno A.F."/>
            <person name="Shmutz J."/>
            <person name="Schroeder D."/>
            <person name="de Vargas C."/>
            <person name="Verret F."/>
            <person name="von Dassow P."/>
            <person name="Valentin K."/>
            <person name="Van de Peer Y."/>
            <person name="Wheeler G."/>
            <person name="Dacks J.B."/>
            <person name="Delwiche C.F."/>
            <person name="Dyhrman S.T."/>
            <person name="Glockner G."/>
            <person name="John U."/>
            <person name="Richards T."/>
            <person name="Worden A.Z."/>
            <person name="Zhang X."/>
            <person name="Grigoriev I.V."/>
            <person name="Allen A.E."/>
            <person name="Bidle K."/>
            <person name="Borodovsky M."/>
            <person name="Bowler C."/>
            <person name="Brownlee C."/>
            <person name="Cock J.M."/>
            <person name="Elias M."/>
            <person name="Gladyshev V.N."/>
            <person name="Groth M."/>
            <person name="Guda C."/>
            <person name="Hadaegh A."/>
            <person name="Iglesias-Rodriguez M.D."/>
            <person name="Jenkins J."/>
            <person name="Jones B.M."/>
            <person name="Lawson T."/>
            <person name="Leese F."/>
            <person name="Lindquist E."/>
            <person name="Lobanov A."/>
            <person name="Lomsadze A."/>
            <person name="Malik S.B."/>
            <person name="Marsh M.E."/>
            <person name="Mackinder L."/>
            <person name="Mock T."/>
            <person name="Mueller-Roeber B."/>
            <person name="Pagarete A."/>
            <person name="Parker M."/>
            <person name="Probert I."/>
            <person name="Quesneville H."/>
            <person name="Raines C."/>
            <person name="Rensing S.A."/>
            <person name="Riano-Pachon D.M."/>
            <person name="Richier S."/>
            <person name="Rokitta S."/>
            <person name="Shiraiwa Y."/>
            <person name="Soanes D.M."/>
            <person name="van der Giezen M."/>
            <person name="Wahlund T.M."/>
            <person name="Williams B."/>
            <person name="Wilson W."/>
            <person name="Wolfe G."/>
            <person name="Wurch L.L."/>
        </authorList>
    </citation>
    <scope>NUCLEOTIDE SEQUENCE</scope>
</reference>
<dbReference type="HOGENOM" id="CLU_1698789_0_0_1"/>
<evidence type="ECO:0000313" key="2">
    <source>
        <dbReference type="EnsemblProtists" id="EOD23145"/>
    </source>
</evidence>
<dbReference type="Proteomes" id="UP000013827">
    <property type="component" value="Unassembled WGS sequence"/>
</dbReference>
<dbReference type="RefSeq" id="XP_005775574.1">
    <property type="nucleotide sequence ID" value="XM_005775517.1"/>
</dbReference>
<dbReference type="KEGG" id="ehx:EMIHUDRAFT_95717"/>
<organism evidence="2 3">
    <name type="scientific">Emiliania huxleyi (strain CCMP1516)</name>
    <dbReference type="NCBI Taxonomy" id="280463"/>
    <lineage>
        <taxon>Eukaryota</taxon>
        <taxon>Haptista</taxon>
        <taxon>Haptophyta</taxon>
        <taxon>Prymnesiophyceae</taxon>
        <taxon>Isochrysidales</taxon>
        <taxon>Noelaerhabdaceae</taxon>
        <taxon>Emiliania</taxon>
    </lineage>
</organism>
<dbReference type="AlphaFoldDB" id="A0A0D3JI10"/>
<sequence>MTDEDGTQLCIELSTPLWGEESAGYEWECTFNETIKSLGWMPCPGVPAMFSYHGEHGEARMITIVDDFMISEVNGTAATDATIAALKAAFDGEVKVDYSPTSFAGLKLERDRERRTLTLSMPQKIIEAAREHMPELLRASPSPPTRSSSPIATAS</sequence>
<dbReference type="GeneID" id="17268692"/>
<keyword evidence="3" id="KW-1185">Reference proteome</keyword>